<dbReference type="InterPro" id="IPR023563">
    <property type="entry name" value="Ribosomal_uL13_CS"/>
</dbReference>
<dbReference type="Pfam" id="PF00572">
    <property type="entry name" value="Ribosomal_L13"/>
    <property type="match status" value="1"/>
</dbReference>
<comment type="caution">
    <text evidence="6">The sequence shown here is derived from an EMBL/GenBank/DDBJ whole genome shotgun (WGS) entry which is preliminary data.</text>
</comment>
<dbReference type="HAMAP" id="MF_01366">
    <property type="entry name" value="Ribosomal_uL13"/>
    <property type="match status" value="1"/>
</dbReference>
<keyword evidence="7" id="KW-1185">Reference proteome</keyword>
<feature type="region of interest" description="Disordered" evidence="5">
    <location>
        <begin position="146"/>
        <end position="171"/>
    </location>
</feature>
<dbReference type="AlphaFoldDB" id="A0AAD5TJR6"/>
<dbReference type="GO" id="GO:0005762">
    <property type="term" value="C:mitochondrial large ribosomal subunit"/>
    <property type="evidence" value="ECO:0007669"/>
    <property type="project" value="TreeGrafter"/>
</dbReference>
<evidence type="ECO:0000256" key="4">
    <source>
        <dbReference type="RuleBase" id="RU003877"/>
    </source>
</evidence>
<dbReference type="Proteomes" id="UP001212152">
    <property type="component" value="Unassembled WGS sequence"/>
</dbReference>
<dbReference type="InterPro" id="IPR005822">
    <property type="entry name" value="Ribosomal_uL13"/>
</dbReference>
<protein>
    <submittedName>
        <fullName evidence="6">54S ribosomal protein L23, mitochondrial</fullName>
    </submittedName>
</protein>
<feature type="compositionally biased region" description="Low complexity" evidence="5">
    <location>
        <begin position="146"/>
        <end position="162"/>
    </location>
</feature>
<dbReference type="PANTHER" id="PTHR11545:SF2">
    <property type="entry name" value="LARGE RIBOSOMAL SUBUNIT PROTEIN UL13M"/>
    <property type="match status" value="1"/>
</dbReference>
<dbReference type="NCBIfam" id="TIGR01066">
    <property type="entry name" value="rplM_bact"/>
    <property type="match status" value="1"/>
</dbReference>
<dbReference type="GO" id="GO:0003735">
    <property type="term" value="F:structural constituent of ribosome"/>
    <property type="evidence" value="ECO:0007669"/>
    <property type="project" value="InterPro"/>
</dbReference>
<dbReference type="GO" id="GO:0003729">
    <property type="term" value="F:mRNA binding"/>
    <property type="evidence" value="ECO:0007669"/>
    <property type="project" value="TreeGrafter"/>
</dbReference>
<reference evidence="6" key="1">
    <citation type="submission" date="2020-05" db="EMBL/GenBank/DDBJ databases">
        <title>Phylogenomic resolution of chytrid fungi.</title>
        <authorList>
            <person name="Stajich J.E."/>
            <person name="Amses K."/>
            <person name="Simmons R."/>
            <person name="Seto K."/>
            <person name="Myers J."/>
            <person name="Bonds A."/>
            <person name="Quandt C.A."/>
            <person name="Barry K."/>
            <person name="Liu P."/>
            <person name="Grigoriev I."/>
            <person name="Longcore J.E."/>
            <person name="James T.Y."/>
        </authorList>
    </citation>
    <scope>NUCLEOTIDE SEQUENCE</scope>
    <source>
        <strain evidence="6">JEL0379</strain>
    </source>
</reference>
<keyword evidence="3 4" id="KW-0687">Ribonucleoprotein</keyword>
<dbReference type="Gene3D" id="3.90.1180.10">
    <property type="entry name" value="Ribosomal protein L13"/>
    <property type="match status" value="1"/>
</dbReference>
<accession>A0AAD5TJR6</accession>
<dbReference type="InterPro" id="IPR036899">
    <property type="entry name" value="Ribosomal_uL13_sf"/>
</dbReference>
<sequence length="189" mass="20600">MLNKTGLAYGRVWHLVDAKDKVLGKLAQRVGIALRGKYKPTFNPAVDTGDYVVVVNARHMALTGKKASQKKYWWHSGYPGGVTELKYNDFVEEHPTAPLKKAVYGMLPKNNLRKAQMSRLLIFADSDHPYEANILRSYEGAAAAAQAGTSSSSTSLAETLPSNEPPPTPAEVQKLAEQLKGMKVTNSSA</sequence>
<evidence type="ECO:0000256" key="1">
    <source>
        <dbReference type="ARBA" id="ARBA00006227"/>
    </source>
</evidence>
<proteinExistence type="inferred from homology"/>
<evidence type="ECO:0000256" key="3">
    <source>
        <dbReference type="ARBA" id="ARBA00023274"/>
    </source>
</evidence>
<gene>
    <name evidence="6" type="primary">MRPL23</name>
    <name evidence="6" type="ORF">HDU87_003477</name>
</gene>
<dbReference type="EMBL" id="JADGJQ010000025">
    <property type="protein sequence ID" value="KAJ3178654.1"/>
    <property type="molecule type" value="Genomic_DNA"/>
</dbReference>
<dbReference type="CDD" id="cd00392">
    <property type="entry name" value="Ribosomal_L13"/>
    <property type="match status" value="1"/>
</dbReference>
<dbReference type="PROSITE" id="PS00783">
    <property type="entry name" value="RIBOSOMAL_L13"/>
    <property type="match status" value="1"/>
</dbReference>
<evidence type="ECO:0000256" key="2">
    <source>
        <dbReference type="ARBA" id="ARBA00022980"/>
    </source>
</evidence>
<evidence type="ECO:0000313" key="6">
    <source>
        <dbReference type="EMBL" id="KAJ3178654.1"/>
    </source>
</evidence>
<organism evidence="6 7">
    <name type="scientific">Geranomyces variabilis</name>
    <dbReference type="NCBI Taxonomy" id="109894"/>
    <lineage>
        <taxon>Eukaryota</taxon>
        <taxon>Fungi</taxon>
        <taxon>Fungi incertae sedis</taxon>
        <taxon>Chytridiomycota</taxon>
        <taxon>Chytridiomycota incertae sedis</taxon>
        <taxon>Chytridiomycetes</taxon>
        <taxon>Spizellomycetales</taxon>
        <taxon>Powellomycetaceae</taxon>
        <taxon>Geranomyces</taxon>
    </lineage>
</organism>
<dbReference type="GO" id="GO:0017148">
    <property type="term" value="P:negative regulation of translation"/>
    <property type="evidence" value="ECO:0007669"/>
    <property type="project" value="TreeGrafter"/>
</dbReference>
<keyword evidence="2 4" id="KW-0689">Ribosomal protein</keyword>
<evidence type="ECO:0000256" key="5">
    <source>
        <dbReference type="SAM" id="MobiDB-lite"/>
    </source>
</evidence>
<name>A0AAD5TJR6_9FUNG</name>
<dbReference type="SUPFAM" id="SSF52161">
    <property type="entry name" value="Ribosomal protein L13"/>
    <property type="match status" value="1"/>
</dbReference>
<dbReference type="PANTHER" id="PTHR11545">
    <property type="entry name" value="RIBOSOMAL PROTEIN L13"/>
    <property type="match status" value="1"/>
</dbReference>
<dbReference type="GO" id="GO:0006412">
    <property type="term" value="P:translation"/>
    <property type="evidence" value="ECO:0007669"/>
    <property type="project" value="InterPro"/>
</dbReference>
<dbReference type="InterPro" id="IPR005823">
    <property type="entry name" value="Ribosomal_uL13_bac-type"/>
</dbReference>
<evidence type="ECO:0000313" key="7">
    <source>
        <dbReference type="Proteomes" id="UP001212152"/>
    </source>
</evidence>
<comment type="similarity">
    <text evidence="1 4">Belongs to the universal ribosomal protein uL13 family.</text>
</comment>